<dbReference type="Proteomes" id="UP001174136">
    <property type="component" value="Unassembled WGS sequence"/>
</dbReference>
<evidence type="ECO:0000313" key="2">
    <source>
        <dbReference type="EMBL" id="KAK0138132.1"/>
    </source>
</evidence>
<name>A0AA47MDC0_MERPO</name>
<organism evidence="2 3">
    <name type="scientific">Merluccius polli</name>
    <name type="common">Benguela hake</name>
    <name type="synonym">Merluccius cadenati</name>
    <dbReference type="NCBI Taxonomy" id="89951"/>
    <lineage>
        <taxon>Eukaryota</taxon>
        <taxon>Metazoa</taxon>
        <taxon>Chordata</taxon>
        <taxon>Craniata</taxon>
        <taxon>Vertebrata</taxon>
        <taxon>Euteleostomi</taxon>
        <taxon>Actinopterygii</taxon>
        <taxon>Neopterygii</taxon>
        <taxon>Teleostei</taxon>
        <taxon>Neoteleostei</taxon>
        <taxon>Acanthomorphata</taxon>
        <taxon>Zeiogadaria</taxon>
        <taxon>Gadariae</taxon>
        <taxon>Gadiformes</taxon>
        <taxon>Gadoidei</taxon>
        <taxon>Merlucciidae</taxon>
        <taxon>Merluccius</taxon>
    </lineage>
</organism>
<dbReference type="EMBL" id="JAOPHQ010004835">
    <property type="protein sequence ID" value="KAK0138132.1"/>
    <property type="molecule type" value="Genomic_DNA"/>
</dbReference>
<evidence type="ECO:0000256" key="1">
    <source>
        <dbReference type="SAM" id="MobiDB-lite"/>
    </source>
</evidence>
<proteinExistence type="predicted"/>
<evidence type="ECO:0000313" key="3">
    <source>
        <dbReference type="Proteomes" id="UP001174136"/>
    </source>
</evidence>
<comment type="caution">
    <text evidence="2">The sequence shown here is derived from an EMBL/GenBank/DDBJ whole genome shotgun (WGS) entry which is preliminary data.</text>
</comment>
<feature type="region of interest" description="Disordered" evidence="1">
    <location>
        <begin position="1"/>
        <end position="21"/>
    </location>
</feature>
<gene>
    <name evidence="2" type="primary">KIF24</name>
    <name evidence="2" type="ORF">N1851_025677</name>
</gene>
<reference evidence="2" key="1">
    <citation type="journal article" date="2023" name="Front. Mar. Sci.">
        <title>A new Merluccius polli reference genome to investigate the effects of global change in West African waters.</title>
        <authorList>
            <person name="Mateo J.L."/>
            <person name="Blanco-Fernandez C."/>
            <person name="Garcia-Vazquez E."/>
            <person name="Machado-Schiaffino G."/>
        </authorList>
    </citation>
    <scope>NUCLEOTIDE SEQUENCE</scope>
    <source>
        <strain evidence="2">C29</strain>
        <tissue evidence="2">Fin</tissue>
    </source>
</reference>
<dbReference type="AlphaFoldDB" id="A0AA47MDC0"/>
<accession>A0AA47MDC0</accession>
<sequence length="108" mass="12238">MSQGSLAGSTNSQHITPTSSSPANLELAQWCVVKAHLVLLQQMECLCRKEEMLMSQQQDMAFGDYVHRLEEIMERRAWCVQSMRSQLQQYLKPIGPPTTSTTQIQPTI</sequence>
<protein>
    <submittedName>
        <fullName evidence="2">Kinesin-like protein KIF24</fullName>
    </submittedName>
</protein>
<keyword evidence="3" id="KW-1185">Reference proteome</keyword>